<dbReference type="InterPro" id="IPR019734">
    <property type="entry name" value="TPR_rpt"/>
</dbReference>
<evidence type="ECO:0000313" key="2">
    <source>
        <dbReference type="Proteomes" id="UP000596660"/>
    </source>
</evidence>
<dbReference type="Gramene" id="AUR62025420-RA">
    <property type="protein sequence ID" value="AUR62025420-RA:cds"/>
    <property type="gene ID" value="AUR62025420"/>
</dbReference>
<dbReference type="GO" id="GO:0005829">
    <property type="term" value="C:cytosol"/>
    <property type="evidence" value="ECO:0007669"/>
    <property type="project" value="TreeGrafter"/>
</dbReference>
<dbReference type="AlphaFoldDB" id="A0A803M944"/>
<dbReference type="CDD" id="cd21377">
    <property type="entry name" value="CTWD_Cns1-like"/>
    <property type="match status" value="1"/>
</dbReference>
<dbReference type="GO" id="GO:0051879">
    <property type="term" value="F:Hsp90 protein binding"/>
    <property type="evidence" value="ECO:0007669"/>
    <property type="project" value="TreeGrafter"/>
</dbReference>
<keyword evidence="2" id="KW-1185">Reference proteome</keyword>
<evidence type="ECO:0008006" key="3">
    <source>
        <dbReference type="Google" id="ProtNLM"/>
    </source>
</evidence>
<proteinExistence type="predicted"/>
<dbReference type="InterPro" id="IPR011990">
    <property type="entry name" value="TPR-like_helical_dom_sf"/>
</dbReference>
<name>A0A803M944_CHEQI</name>
<dbReference type="GO" id="GO:0030544">
    <property type="term" value="F:Hsp70 protein binding"/>
    <property type="evidence" value="ECO:0007669"/>
    <property type="project" value="TreeGrafter"/>
</dbReference>
<protein>
    <recommendedName>
        <fullName evidence="3">Cns1/TTC4 wheel domain-containing protein</fullName>
    </recommendedName>
</protein>
<dbReference type="PANTHER" id="PTHR46035:SF1">
    <property type="entry name" value="TETRATRICOPEPTIDE REPEAT PROTEIN 4"/>
    <property type="match status" value="1"/>
</dbReference>
<dbReference type="Pfam" id="PF13181">
    <property type="entry name" value="TPR_8"/>
    <property type="match status" value="1"/>
</dbReference>
<evidence type="ECO:0000313" key="1">
    <source>
        <dbReference type="EnsemblPlants" id="AUR62025420-RA:cds"/>
    </source>
</evidence>
<dbReference type="GO" id="GO:0005634">
    <property type="term" value="C:nucleus"/>
    <property type="evidence" value="ECO:0007669"/>
    <property type="project" value="TreeGrafter"/>
</dbReference>
<dbReference type="Gene3D" id="1.25.40.10">
    <property type="entry name" value="Tetratricopeptide repeat domain"/>
    <property type="match status" value="1"/>
</dbReference>
<dbReference type="OMA" id="WRAAQCA"/>
<dbReference type="Proteomes" id="UP000596660">
    <property type="component" value="Unplaced"/>
</dbReference>
<dbReference type="GO" id="GO:0006457">
    <property type="term" value="P:protein folding"/>
    <property type="evidence" value="ECO:0007669"/>
    <property type="project" value="TreeGrafter"/>
</dbReference>
<dbReference type="EnsemblPlants" id="AUR62025420-RA">
    <property type="protein sequence ID" value="AUR62025420-RA:cds"/>
    <property type="gene ID" value="AUR62025420"/>
</dbReference>
<dbReference type="PANTHER" id="PTHR46035">
    <property type="entry name" value="TETRATRICOPEPTIDE REPEAT PROTEIN 4"/>
    <property type="match status" value="1"/>
</dbReference>
<sequence>MALWLDSNSEPQTENEKADLAAIAALKVSTALELKDEGNEYVRKGKKHYKDAIDCYTRAINQKGLGESETSILFANRAHVNLLLGNNRRAFEDAEQAVKLSPTNVKAIYRAAKASFALDMLKEAITYCEQGLELSSDNEDLKKLVKLASGKLAEREKHEAEVSKALRGAKDLLSAFEDRGLKIGKAMFRELTGLKKPDLDKSKILHWPVVLLYPEHRNMFSEDCPPLPWDKENVYTRENIELYYEVGSSVCLSKTRILHYLLEGTPGAGAVSIDEEKDSSNYGSPTGKGPSRWVKVNKKRTLHDILKEPNLVIPGIPVFYIVSKSSAFYNKFKSGKWALPQVPGEDTA</sequence>
<accession>A0A803M944</accession>
<reference evidence="1" key="2">
    <citation type="submission" date="2021-03" db="UniProtKB">
        <authorList>
            <consortium name="EnsemblPlants"/>
        </authorList>
    </citation>
    <scope>IDENTIFICATION</scope>
</reference>
<dbReference type="SUPFAM" id="SSF48452">
    <property type="entry name" value="TPR-like"/>
    <property type="match status" value="1"/>
</dbReference>
<reference evidence="1" key="1">
    <citation type="journal article" date="2017" name="Nature">
        <title>The genome of Chenopodium quinoa.</title>
        <authorList>
            <person name="Jarvis D.E."/>
            <person name="Ho Y.S."/>
            <person name="Lightfoot D.J."/>
            <person name="Schmoeckel S.M."/>
            <person name="Li B."/>
            <person name="Borm T.J.A."/>
            <person name="Ohyanagi H."/>
            <person name="Mineta K."/>
            <person name="Michell C.T."/>
            <person name="Saber N."/>
            <person name="Kharbatia N.M."/>
            <person name="Rupper R.R."/>
            <person name="Sharp A.R."/>
            <person name="Dally N."/>
            <person name="Boughton B.A."/>
            <person name="Woo Y.H."/>
            <person name="Gao G."/>
            <person name="Schijlen E.G.W.M."/>
            <person name="Guo X."/>
            <person name="Momin A.A."/>
            <person name="Negrao S."/>
            <person name="Al-Babili S."/>
            <person name="Gehring C."/>
            <person name="Roessner U."/>
            <person name="Jung C."/>
            <person name="Murphy K."/>
            <person name="Arold S.T."/>
            <person name="Gojobori T."/>
            <person name="van der Linden C.G."/>
            <person name="van Loo E.N."/>
            <person name="Jellen E.N."/>
            <person name="Maughan P.J."/>
            <person name="Tester M."/>
        </authorList>
    </citation>
    <scope>NUCLEOTIDE SEQUENCE [LARGE SCALE GENOMIC DNA]</scope>
    <source>
        <strain evidence="1">cv. PI 614886</strain>
    </source>
</reference>
<dbReference type="SMART" id="SM00028">
    <property type="entry name" value="TPR"/>
    <property type="match status" value="3"/>
</dbReference>
<organism evidence="1 2">
    <name type="scientific">Chenopodium quinoa</name>
    <name type="common">Quinoa</name>
    <dbReference type="NCBI Taxonomy" id="63459"/>
    <lineage>
        <taxon>Eukaryota</taxon>
        <taxon>Viridiplantae</taxon>
        <taxon>Streptophyta</taxon>
        <taxon>Embryophyta</taxon>
        <taxon>Tracheophyta</taxon>
        <taxon>Spermatophyta</taxon>
        <taxon>Magnoliopsida</taxon>
        <taxon>eudicotyledons</taxon>
        <taxon>Gunneridae</taxon>
        <taxon>Pentapetalae</taxon>
        <taxon>Caryophyllales</taxon>
        <taxon>Chenopodiaceae</taxon>
        <taxon>Chenopodioideae</taxon>
        <taxon>Atripliceae</taxon>
        <taxon>Chenopodium</taxon>
    </lineage>
</organism>